<organism evidence="8 9">
    <name type="scientific">Streptomyces qinglanensis</name>
    <dbReference type="NCBI Taxonomy" id="943816"/>
    <lineage>
        <taxon>Bacteria</taxon>
        <taxon>Bacillati</taxon>
        <taxon>Actinomycetota</taxon>
        <taxon>Actinomycetes</taxon>
        <taxon>Kitasatosporales</taxon>
        <taxon>Streptomycetaceae</taxon>
        <taxon>Streptomyces</taxon>
    </lineage>
</organism>
<protein>
    <recommendedName>
        <fullName evidence="10">HlyD family secretion protein</fullName>
    </recommendedName>
</protein>
<dbReference type="InterPro" id="IPR019217">
    <property type="entry name" value="DUF2118"/>
</dbReference>
<dbReference type="InterPro" id="IPR011053">
    <property type="entry name" value="Single_hybrid_motif"/>
</dbReference>
<dbReference type="AlphaFoldDB" id="A0A1E7KB14"/>
<evidence type="ECO:0000256" key="5">
    <source>
        <dbReference type="ARBA" id="ARBA00023136"/>
    </source>
</evidence>
<proteinExistence type="inferred from homology"/>
<dbReference type="PATRIC" id="fig|943816.4.peg.1232"/>
<evidence type="ECO:0000256" key="1">
    <source>
        <dbReference type="ARBA" id="ARBA00004167"/>
    </source>
</evidence>
<comment type="similarity">
    <text evidence="2">Belongs to the membrane fusion protein (MFP) (TC 8.A.1) family.</text>
</comment>
<comment type="subcellular location">
    <subcellularLocation>
        <location evidence="1">Membrane</location>
        <topology evidence="1">Single-pass membrane protein</topology>
    </subcellularLocation>
</comment>
<dbReference type="PANTHER" id="PTHR30386">
    <property type="entry name" value="MEMBRANE FUSION SUBUNIT OF EMRAB-TOLC MULTIDRUG EFFLUX PUMP"/>
    <property type="match status" value="1"/>
</dbReference>
<keyword evidence="5 7" id="KW-0472">Membrane</keyword>
<evidence type="ECO:0000313" key="9">
    <source>
        <dbReference type="Proteomes" id="UP000175829"/>
    </source>
</evidence>
<comment type="caution">
    <text evidence="8">The sequence shown here is derived from an EMBL/GenBank/DDBJ whole genome shotgun (WGS) entry which is preliminary data.</text>
</comment>
<reference evidence="8 9" key="1">
    <citation type="journal article" date="2016" name="Front. Microbiol.">
        <title>Comparative Genomics Analysis of Streptomyces Species Reveals Their Adaptation to the Marine Environment and Their Diversity at the Genomic Level.</title>
        <authorList>
            <person name="Tian X."/>
            <person name="Zhang Z."/>
            <person name="Yang T."/>
            <person name="Chen M."/>
            <person name="Li J."/>
            <person name="Chen F."/>
            <person name="Yang J."/>
            <person name="Li W."/>
            <person name="Zhang B."/>
            <person name="Zhang Z."/>
            <person name="Wu J."/>
            <person name="Zhang C."/>
            <person name="Long L."/>
            <person name="Xiao J."/>
        </authorList>
    </citation>
    <scope>NUCLEOTIDE SEQUENCE [LARGE SCALE GENOMIC DNA]</scope>
    <source>
        <strain evidence="8 9">SCSIO M10379</strain>
    </source>
</reference>
<dbReference type="InterPro" id="IPR050739">
    <property type="entry name" value="MFP"/>
</dbReference>
<evidence type="ECO:0000256" key="7">
    <source>
        <dbReference type="SAM" id="Phobius"/>
    </source>
</evidence>
<name>A0A1E7KB14_9ACTN</name>
<evidence type="ECO:0000256" key="6">
    <source>
        <dbReference type="SAM" id="MobiDB-lite"/>
    </source>
</evidence>
<dbReference type="Proteomes" id="UP000175829">
    <property type="component" value="Unassembled WGS sequence"/>
</dbReference>
<evidence type="ECO:0000256" key="2">
    <source>
        <dbReference type="ARBA" id="ARBA00009477"/>
    </source>
</evidence>
<dbReference type="PANTHER" id="PTHR30386:SF26">
    <property type="entry name" value="TRANSPORT PROTEIN COMB"/>
    <property type="match status" value="1"/>
</dbReference>
<dbReference type="RefSeq" id="WP_019358652.1">
    <property type="nucleotide sequence ID" value="NZ_LJGV01000022.1"/>
</dbReference>
<dbReference type="EMBL" id="LJGV01000022">
    <property type="protein sequence ID" value="OEV01100.1"/>
    <property type="molecule type" value="Genomic_DNA"/>
</dbReference>
<evidence type="ECO:0000256" key="4">
    <source>
        <dbReference type="ARBA" id="ARBA00022989"/>
    </source>
</evidence>
<dbReference type="Pfam" id="PF09891">
    <property type="entry name" value="DUF2118"/>
    <property type="match status" value="1"/>
</dbReference>
<accession>A0A1E7KB14</accession>
<feature type="region of interest" description="Disordered" evidence="6">
    <location>
        <begin position="231"/>
        <end position="251"/>
    </location>
</feature>
<evidence type="ECO:0008006" key="10">
    <source>
        <dbReference type="Google" id="ProtNLM"/>
    </source>
</evidence>
<evidence type="ECO:0000313" key="8">
    <source>
        <dbReference type="EMBL" id="OEV01100.1"/>
    </source>
</evidence>
<keyword evidence="3 7" id="KW-0812">Transmembrane</keyword>
<dbReference type="Gene3D" id="2.40.50.100">
    <property type="match status" value="1"/>
</dbReference>
<keyword evidence="4 7" id="KW-1133">Transmembrane helix</keyword>
<gene>
    <name evidence="8" type="ORF">AN217_09190</name>
</gene>
<sequence length="268" mass="27877">MEFRKKALAKLQSPEELDVPVRFARPQGLLVLVVTLVVMAAGCVWAVTGTVSSKLTAPGVLTRAEGSYLLQSPVSGQVTAVHAEAGQRVDKGAPVVSVHTARGVRAVRAVARGRVTSLAAETGAVVTTGADVATVERVEGPDDPLVAMVYVPADKGTTVRVGAAVDLTVGSVSAERYGLLRGTVRAVGRTPQSREQISGFLGDEELARTFTRGGRPLAVQVRLDRSASSASGYVWSRGGGPESAPESATPVRGAVHLAAQRPVDWLLP</sequence>
<dbReference type="GO" id="GO:0016020">
    <property type="term" value="C:membrane"/>
    <property type="evidence" value="ECO:0007669"/>
    <property type="project" value="UniProtKB-SubCell"/>
</dbReference>
<dbReference type="SUPFAM" id="SSF51230">
    <property type="entry name" value="Single hybrid motif"/>
    <property type="match status" value="1"/>
</dbReference>
<evidence type="ECO:0000256" key="3">
    <source>
        <dbReference type="ARBA" id="ARBA00022692"/>
    </source>
</evidence>
<feature type="transmembrane region" description="Helical" evidence="7">
    <location>
        <begin position="29"/>
        <end position="48"/>
    </location>
</feature>